<name>A0ABQ4MNH2_9BACL</name>
<dbReference type="EMBL" id="BOSM01000002">
    <property type="protein sequence ID" value="GIP57503.1"/>
    <property type="molecule type" value="Genomic_DNA"/>
</dbReference>
<dbReference type="Proteomes" id="UP000681290">
    <property type="component" value="Unassembled WGS sequence"/>
</dbReference>
<dbReference type="CDD" id="cd00005">
    <property type="entry name" value="CBM9_like_1"/>
    <property type="match status" value="1"/>
</dbReference>
<protein>
    <recommendedName>
        <fullName evidence="1">BIG2 domain-containing protein</fullName>
    </recommendedName>
</protein>
<dbReference type="RefSeq" id="WP_213589773.1">
    <property type="nucleotide sequence ID" value="NZ_BOSM01000002.1"/>
</dbReference>
<evidence type="ECO:0000259" key="1">
    <source>
        <dbReference type="SMART" id="SM00635"/>
    </source>
</evidence>
<dbReference type="Gene3D" id="2.60.40.1080">
    <property type="match status" value="1"/>
</dbReference>
<dbReference type="PANTHER" id="PTHR48098">
    <property type="entry name" value="ENTEROCHELIN ESTERASE-RELATED"/>
    <property type="match status" value="1"/>
</dbReference>
<feature type="domain" description="BIG2" evidence="1">
    <location>
        <begin position="40"/>
        <end position="113"/>
    </location>
</feature>
<comment type="caution">
    <text evidence="2">The sequence shown here is derived from an EMBL/GenBank/DDBJ whole genome shotgun (WGS) entry which is preliminary data.</text>
</comment>
<dbReference type="Gene3D" id="2.60.40.1190">
    <property type="match status" value="1"/>
</dbReference>
<dbReference type="InterPro" id="IPR003343">
    <property type="entry name" value="Big_2"/>
</dbReference>
<organism evidence="2 3">
    <name type="scientific">Paenibacillus woosongensis</name>
    <dbReference type="NCBI Taxonomy" id="307580"/>
    <lineage>
        <taxon>Bacteria</taxon>
        <taxon>Bacillati</taxon>
        <taxon>Bacillota</taxon>
        <taxon>Bacilli</taxon>
        <taxon>Bacillales</taxon>
        <taxon>Paenibacillaceae</taxon>
        <taxon>Paenibacillus</taxon>
    </lineage>
</organism>
<reference evidence="2 3" key="1">
    <citation type="submission" date="2021-03" db="EMBL/GenBank/DDBJ databases">
        <title>Antimicrobial resistance genes in bacteria isolated from Japanese honey, and their potential for conferring macrolide and lincosamide resistance in the American foulbrood pathogen Paenibacillus larvae.</title>
        <authorList>
            <person name="Okamoto M."/>
            <person name="Kumagai M."/>
            <person name="Kanamori H."/>
            <person name="Takamatsu D."/>
        </authorList>
    </citation>
    <scope>NUCLEOTIDE SEQUENCE [LARGE SCALE GENOMIC DNA]</scope>
    <source>
        <strain evidence="2 3">J15TS10</strain>
    </source>
</reference>
<dbReference type="SUPFAM" id="SSF53474">
    <property type="entry name" value="alpha/beta-Hydrolases"/>
    <property type="match status" value="1"/>
</dbReference>
<dbReference type="InterPro" id="IPR029058">
    <property type="entry name" value="AB_hydrolase_fold"/>
</dbReference>
<dbReference type="Pfam" id="PF02368">
    <property type="entry name" value="Big_2"/>
    <property type="match status" value="1"/>
</dbReference>
<evidence type="ECO:0000313" key="3">
    <source>
        <dbReference type="Proteomes" id="UP000681290"/>
    </source>
</evidence>
<dbReference type="Pfam" id="PF06452">
    <property type="entry name" value="CBM9_1"/>
    <property type="match status" value="1"/>
</dbReference>
<sequence length="692" mass="76651">MKTGTKPLVQPIMKILVIVSLLSVCFLGPLHDVSAAAAKGKPAFEQKGAINLQVGESFTLEIVNKPPGASYSWSSDKNSVAAVDQNGLVKASSVGSATITCKITVNKKTEILSLKVIVKEAHMKPTPEPAKVPVDKNGFDSSGRMIAYFGSPVIDGIKDPVWNKAQAVSPKYVSSHTDTTATFKALWDDRALYILAEVKDPNLSVQSETPYMQDSVELFLDEHNNKTQEYGIDDLHFRVNYENMQSVDNGNTERFYTSSRKTEDGYIIEARIALNTKPENGKVLGIELQVNDAKGSERVGTINLFDSTGSAWNDTTKFGEILLTGKKKGDVSELNPYDLINLIKSTLKLDLKLYKNANIVTDAIANAFAENVLKDQKVTQEQIDNQYAAIKDAVGKLEMTEEAANEKYFKPVPDEYRLENSKPGTIESLSYKAANLKGGTDDKKLNVYLPYGYDASNPNKNYNVLYLMHGGGENENLIFGGPGQSKEMKKILDNMIANGDIEPLIVVTPTFYGGKDDVALFHEELINTIVPLVETKYNTYAKSGSLDDLKASRAHRAFGGFSMGSVTTWYTFIHNLDYFKYYLPLSGDSWILEQRGGGLKPNETAKYLADVARASGYKPQDYYIFSATGTLDIAYPNLKPQIDAMKQFTDVFVYSSDTKKGNFYFIAADGGTHAWNWVNQYIYDILPDLFRN</sequence>
<evidence type="ECO:0000313" key="2">
    <source>
        <dbReference type="EMBL" id="GIP57503.1"/>
    </source>
</evidence>
<dbReference type="SUPFAM" id="SSF49344">
    <property type="entry name" value="CBD9-like"/>
    <property type="match status" value="1"/>
</dbReference>
<keyword evidence="3" id="KW-1185">Reference proteome</keyword>
<dbReference type="InterPro" id="IPR010502">
    <property type="entry name" value="Carb-bd_dom_fam9"/>
</dbReference>
<gene>
    <name evidence="2" type="ORF">J15TS10_13170</name>
</gene>
<dbReference type="PANTHER" id="PTHR48098:SF6">
    <property type="entry name" value="FERRI-BACILLIBACTIN ESTERASE BESA"/>
    <property type="match status" value="1"/>
</dbReference>
<dbReference type="InterPro" id="IPR008964">
    <property type="entry name" value="Invasin/intimin_cell_adhesion"/>
</dbReference>
<dbReference type="SMART" id="SM00635">
    <property type="entry name" value="BID_2"/>
    <property type="match status" value="1"/>
</dbReference>
<dbReference type="Pfam" id="PF00756">
    <property type="entry name" value="Esterase"/>
    <property type="match status" value="1"/>
</dbReference>
<proteinExistence type="predicted"/>
<dbReference type="InterPro" id="IPR050583">
    <property type="entry name" value="Mycobacterial_A85_antigen"/>
</dbReference>
<dbReference type="InterPro" id="IPR000801">
    <property type="entry name" value="Esterase-like"/>
</dbReference>
<accession>A0ABQ4MNH2</accession>
<dbReference type="Gene3D" id="3.40.50.1820">
    <property type="entry name" value="alpha/beta hydrolase"/>
    <property type="match status" value="1"/>
</dbReference>
<dbReference type="SUPFAM" id="SSF49373">
    <property type="entry name" value="Invasin/intimin cell-adhesion fragments"/>
    <property type="match status" value="1"/>
</dbReference>